<keyword evidence="5" id="KW-1185">Reference proteome</keyword>
<evidence type="ECO:0000256" key="2">
    <source>
        <dbReference type="PROSITE-ProRule" id="PRU00259"/>
    </source>
</evidence>
<dbReference type="SMART" id="SM00185">
    <property type="entry name" value="ARM"/>
    <property type="match status" value="6"/>
</dbReference>
<feature type="region of interest" description="Disordered" evidence="3">
    <location>
        <begin position="1"/>
        <end position="122"/>
    </location>
</feature>
<evidence type="ECO:0000256" key="1">
    <source>
        <dbReference type="ARBA" id="ARBA00022786"/>
    </source>
</evidence>
<dbReference type="PANTHER" id="PTHR23315:SF7">
    <property type="entry name" value="U-BOX DOMAIN-CONTAINING PROTEIN 4"/>
    <property type="match status" value="1"/>
</dbReference>
<dbReference type="PROSITE" id="PS50176">
    <property type="entry name" value="ARM_REPEAT"/>
    <property type="match status" value="2"/>
</dbReference>
<dbReference type="Gene3D" id="1.25.10.10">
    <property type="entry name" value="Leucine-rich Repeat Variant"/>
    <property type="match status" value="2"/>
</dbReference>
<keyword evidence="1" id="KW-0833">Ubl conjugation pathway</keyword>
<organism evidence="4 5">
    <name type="scientific">Dunaliella salina</name>
    <name type="common">Green alga</name>
    <name type="synonym">Protococcus salinus</name>
    <dbReference type="NCBI Taxonomy" id="3046"/>
    <lineage>
        <taxon>Eukaryota</taxon>
        <taxon>Viridiplantae</taxon>
        <taxon>Chlorophyta</taxon>
        <taxon>core chlorophytes</taxon>
        <taxon>Chlorophyceae</taxon>
        <taxon>CS clade</taxon>
        <taxon>Chlamydomonadales</taxon>
        <taxon>Dunaliellaceae</taxon>
        <taxon>Dunaliella</taxon>
    </lineage>
</organism>
<gene>
    <name evidence="4" type="ORF">DUNSADRAFT_8584</name>
</gene>
<dbReference type="InterPro" id="IPR000225">
    <property type="entry name" value="Armadillo"/>
</dbReference>
<dbReference type="InterPro" id="IPR016024">
    <property type="entry name" value="ARM-type_fold"/>
</dbReference>
<dbReference type="Proteomes" id="UP000815325">
    <property type="component" value="Unassembled WGS sequence"/>
</dbReference>
<feature type="region of interest" description="Disordered" evidence="3">
    <location>
        <begin position="202"/>
        <end position="273"/>
    </location>
</feature>
<dbReference type="PANTHER" id="PTHR23315">
    <property type="entry name" value="U BOX DOMAIN-CONTAINING"/>
    <property type="match status" value="1"/>
</dbReference>
<accession>A0ABQ7GJ79</accession>
<feature type="compositionally biased region" description="Low complexity" evidence="3">
    <location>
        <begin position="106"/>
        <end position="122"/>
    </location>
</feature>
<evidence type="ECO:0000313" key="5">
    <source>
        <dbReference type="Proteomes" id="UP000815325"/>
    </source>
</evidence>
<reference evidence="4" key="1">
    <citation type="submission" date="2017-08" db="EMBL/GenBank/DDBJ databases">
        <authorList>
            <person name="Polle J.E."/>
            <person name="Barry K."/>
            <person name="Cushman J."/>
            <person name="Schmutz J."/>
            <person name="Tran D."/>
            <person name="Hathwaick L.T."/>
            <person name="Yim W.C."/>
            <person name="Jenkins J."/>
            <person name="Mckie-Krisberg Z.M."/>
            <person name="Prochnik S."/>
            <person name="Lindquist E."/>
            <person name="Dockter R.B."/>
            <person name="Adam C."/>
            <person name="Molina H."/>
            <person name="Bunkerborg J."/>
            <person name="Jin E."/>
            <person name="Buchheim M."/>
            <person name="Magnuson J."/>
        </authorList>
    </citation>
    <scope>NUCLEOTIDE SEQUENCE</scope>
    <source>
        <strain evidence="4">CCAP 19/18</strain>
    </source>
</reference>
<feature type="region of interest" description="Disordered" evidence="3">
    <location>
        <begin position="153"/>
        <end position="174"/>
    </location>
</feature>
<protein>
    <submittedName>
        <fullName evidence="4">Armadillo-type protein</fullName>
    </submittedName>
</protein>
<feature type="repeat" description="ARM" evidence="2">
    <location>
        <begin position="821"/>
        <end position="859"/>
    </location>
</feature>
<dbReference type="InterPro" id="IPR011989">
    <property type="entry name" value="ARM-like"/>
</dbReference>
<sequence length="875" mass="88713">MLSPPSYSPVKRTATPPSIPHGLGGTSSPSKVKRSPIAPLWSRSPQGHTHAPSTHVAHASSSARRGLFSGSGDEGMEGGGRAGAGTPVNHRWPAHQCGQGTPQSPAHAARGSLAGSASAASSADTSPTAAAAAAATSSAMEWGVQGATSIDSAHSSCGAAEEDGSQGPPPFNLGGIASSAQHVAAAVLRAGAGALLQGSNTSGELGGSHAQGKLGSELARRTARSLTSTPDEALGLDHPGEGHVQWVDQTEHAGSSAREGARGLRDPEEGQLGVGGMPQGMGSAQASARRAQLLVAYLEGEDNGKVQGALLLLLDHLKTRKLSPEDLIDAGAVPLLASLIACHCTGPAATASLTSPAAAPGGGSMLPGSGDDALEQASTALAALEVVNALVALPAQVPAEAKGALVPLVGPVLQILGANAVRLASQDTDLGAAGLAESGRDEPEWPRLPIAFFAGNIVVRLSVFDQPAAALVRGGAVSILTANLAALPTVLPQVCVFALYKLLQVGSNADNLSVLLQEGGAHGLVTFMGSSGNKKGDPAACELAATILLSLALLPEAPQSAADTNLVAPLVKLLGPSSPSPAVRMYALLILGRLASRCSAVQMDLAREGAVPFLVSLMGPEAQEEEQLHAARLTAILAQATPTHQMLQSHDVMDALLGLLQSSKPAVVEHAASVFSVLANNPATHFQVVGWGAVPLLVRLLQPPPPHASIGLSVQHAEDSSSIDALPVDNDHSPKAQTNGAPKAQTLGHSPKAQTYALATLLLLAMHETRHADVICRTGAIPNLVRLVKEGGSPSVQEYAAAVLACMAHTVDVQVDIITSGGIPALVSLLDQGGPEAQASAAEVLVTLSAVDHHRKRLITRCVRLLSECCSTSHV</sequence>
<feature type="compositionally biased region" description="Basic and acidic residues" evidence="3">
    <location>
        <begin position="259"/>
        <end position="268"/>
    </location>
</feature>
<feature type="region of interest" description="Disordered" evidence="3">
    <location>
        <begin position="724"/>
        <end position="749"/>
    </location>
</feature>
<dbReference type="EMBL" id="MU069744">
    <property type="protein sequence ID" value="KAF5834660.1"/>
    <property type="molecule type" value="Genomic_DNA"/>
</dbReference>
<feature type="repeat" description="ARM" evidence="2">
    <location>
        <begin position="779"/>
        <end position="822"/>
    </location>
</feature>
<evidence type="ECO:0000313" key="4">
    <source>
        <dbReference type="EMBL" id="KAF5834660.1"/>
    </source>
</evidence>
<proteinExistence type="predicted"/>
<evidence type="ECO:0000256" key="3">
    <source>
        <dbReference type="SAM" id="MobiDB-lite"/>
    </source>
</evidence>
<comment type="caution">
    <text evidence="4">The sequence shown here is derived from an EMBL/GenBank/DDBJ whole genome shotgun (WGS) entry which is preliminary data.</text>
</comment>
<name>A0ABQ7GJ79_DUNSA</name>
<dbReference type="SUPFAM" id="SSF48371">
    <property type="entry name" value="ARM repeat"/>
    <property type="match status" value="1"/>
</dbReference>